<reference evidence="10" key="3">
    <citation type="submission" date="2023-05" db="EMBL/GenBank/DDBJ databases">
        <authorList>
            <person name="Smith C.H."/>
        </authorList>
    </citation>
    <scope>NUCLEOTIDE SEQUENCE</scope>
    <source>
        <strain evidence="10">CHS0354</strain>
        <tissue evidence="10">Mantle</tissue>
    </source>
</reference>
<evidence type="ECO:0000256" key="1">
    <source>
        <dbReference type="ARBA" id="ARBA00005594"/>
    </source>
</evidence>
<accession>A0AAE0VET6</accession>
<dbReference type="InterPro" id="IPR002300">
    <property type="entry name" value="aa-tRNA-synth_Ia"/>
</dbReference>
<dbReference type="Gene3D" id="3.40.50.620">
    <property type="entry name" value="HUPs"/>
    <property type="match status" value="1"/>
</dbReference>
<keyword evidence="7" id="KW-0030">Aminoacyl-tRNA synthetase</keyword>
<evidence type="ECO:0000259" key="9">
    <source>
        <dbReference type="Pfam" id="PF00133"/>
    </source>
</evidence>
<dbReference type="AlphaFoldDB" id="A0AAE0VET6"/>
<name>A0AAE0VET6_9BIVA</name>
<dbReference type="GO" id="GO:0005524">
    <property type="term" value="F:ATP binding"/>
    <property type="evidence" value="ECO:0007669"/>
    <property type="project" value="UniProtKB-KW"/>
</dbReference>
<feature type="region of interest" description="Disordered" evidence="8">
    <location>
        <begin position="1"/>
        <end position="31"/>
    </location>
</feature>
<dbReference type="Gene3D" id="1.10.730.10">
    <property type="entry name" value="Isoleucyl-tRNA Synthetase, Domain 1"/>
    <property type="match status" value="2"/>
</dbReference>
<protein>
    <recommendedName>
        <fullName evidence="2">leucine--tRNA ligase</fullName>
        <ecNumber evidence="2">6.1.1.4</ecNumber>
    </recommendedName>
</protein>
<organism evidence="10 11">
    <name type="scientific">Potamilus streckersoni</name>
    <dbReference type="NCBI Taxonomy" id="2493646"/>
    <lineage>
        <taxon>Eukaryota</taxon>
        <taxon>Metazoa</taxon>
        <taxon>Spiralia</taxon>
        <taxon>Lophotrochozoa</taxon>
        <taxon>Mollusca</taxon>
        <taxon>Bivalvia</taxon>
        <taxon>Autobranchia</taxon>
        <taxon>Heteroconchia</taxon>
        <taxon>Palaeoheterodonta</taxon>
        <taxon>Unionida</taxon>
        <taxon>Unionoidea</taxon>
        <taxon>Unionidae</taxon>
        <taxon>Ambleminae</taxon>
        <taxon>Lampsilini</taxon>
        <taxon>Potamilus</taxon>
    </lineage>
</organism>
<dbReference type="GO" id="GO:0006429">
    <property type="term" value="P:leucyl-tRNA aminoacylation"/>
    <property type="evidence" value="ECO:0007669"/>
    <property type="project" value="InterPro"/>
</dbReference>
<dbReference type="PANTHER" id="PTHR43740:SF2">
    <property type="entry name" value="LEUCINE--TRNA LIGASE, MITOCHONDRIAL"/>
    <property type="match status" value="1"/>
</dbReference>
<keyword evidence="11" id="KW-1185">Reference proteome</keyword>
<dbReference type="PANTHER" id="PTHR43740">
    <property type="entry name" value="LEUCYL-TRNA SYNTHETASE"/>
    <property type="match status" value="1"/>
</dbReference>
<dbReference type="GO" id="GO:0004823">
    <property type="term" value="F:leucine-tRNA ligase activity"/>
    <property type="evidence" value="ECO:0007669"/>
    <property type="project" value="UniProtKB-EC"/>
</dbReference>
<feature type="compositionally biased region" description="Basic and acidic residues" evidence="8">
    <location>
        <begin position="15"/>
        <end position="24"/>
    </location>
</feature>
<evidence type="ECO:0000313" key="10">
    <source>
        <dbReference type="EMBL" id="KAK3575731.1"/>
    </source>
</evidence>
<sequence length="241" mass="27212">MPYPLDESELPLRLPETENYRPSEDGESPLSNLKDWLQVTRGDKNYRRETNTMPQWAGSCWYYLRFTDPHNTEQAWSKEAEKYWMPVDLYVGGAEHAVLHLLYARFWHKVLYDLGYVSTPEPFTKLVNQGIILGPDGQKMSKSAGNVVNPDDVVASHGADSLRRAPHSNTGDMSLGPKYDPAYLKVSEVVIPVQINGKLRDQLTVASGISQEKSPALALEQEKIQKQMNGKTAHQSYIYTG</sequence>
<evidence type="ECO:0000256" key="5">
    <source>
        <dbReference type="ARBA" id="ARBA00022840"/>
    </source>
</evidence>
<feature type="domain" description="Aminoacyl-tRNA synthetase class Ia" evidence="9">
    <location>
        <begin position="34"/>
        <end position="163"/>
    </location>
</feature>
<dbReference type="EC" id="6.1.1.4" evidence="2"/>
<dbReference type="PRINTS" id="PR00985">
    <property type="entry name" value="TRNASYNTHLEU"/>
</dbReference>
<dbReference type="InterPro" id="IPR014729">
    <property type="entry name" value="Rossmann-like_a/b/a_fold"/>
</dbReference>
<evidence type="ECO:0000313" key="11">
    <source>
        <dbReference type="Proteomes" id="UP001195483"/>
    </source>
</evidence>
<evidence type="ECO:0000256" key="8">
    <source>
        <dbReference type="SAM" id="MobiDB-lite"/>
    </source>
</evidence>
<reference evidence="10" key="2">
    <citation type="journal article" date="2021" name="Genome Biol. Evol.">
        <title>Developing a high-quality reference genome for a parasitic bivalve with doubly uniparental inheritance (Bivalvia: Unionida).</title>
        <authorList>
            <person name="Smith C.H."/>
        </authorList>
    </citation>
    <scope>NUCLEOTIDE SEQUENCE</scope>
    <source>
        <strain evidence="10">CHS0354</strain>
        <tissue evidence="10">Mantle</tissue>
    </source>
</reference>
<keyword evidence="3" id="KW-0436">Ligase</keyword>
<dbReference type="Proteomes" id="UP001195483">
    <property type="component" value="Unassembled WGS sequence"/>
</dbReference>
<dbReference type="GO" id="GO:0005829">
    <property type="term" value="C:cytosol"/>
    <property type="evidence" value="ECO:0007669"/>
    <property type="project" value="TreeGrafter"/>
</dbReference>
<keyword evidence="6" id="KW-0648">Protein biosynthesis</keyword>
<evidence type="ECO:0000256" key="7">
    <source>
        <dbReference type="ARBA" id="ARBA00023146"/>
    </source>
</evidence>
<comment type="similarity">
    <text evidence="1">Belongs to the class-I aminoacyl-tRNA synthetase family.</text>
</comment>
<dbReference type="InterPro" id="IPR002302">
    <property type="entry name" value="Leu-tRNA-ligase"/>
</dbReference>
<evidence type="ECO:0000256" key="4">
    <source>
        <dbReference type="ARBA" id="ARBA00022741"/>
    </source>
</evidence>
<evidence type="ECO:0000256" key="3">
    <source>
        <dbReference type="ARBA" id="ARBA00022598"/>
    </source>
</evidence>
<comment type="caution">
    <text evidence="10">The sequence shown here is derived from an EMBL/GenBank/DDBJ whole genome shotgun (WGS) entry which is preliminary data.</text>
</comment>
<keyword evidence="4" id="KW-0547">Nucleotide-binding</keyword>
<evidence type="ECO:0000256" key="6">
    <source>
        <dbReference type="ARBA" id="ARBA00022917"/>
    </source>
</evidence>
<dbReference type="Pfam" id="PF00133">
    <property type="entry name" value="tRNA-synt_1"/>
    <property type="match status" value="1"/>
</dbReference>
<dbReference type="SUPFAM" id="SSF52374">
    <property type="entry name" value="Nucleotidylyl transferase"/>
    <property type="match status" value="1"/>
</dbReference>
<dbReference type="EMBL" id="JAEAOA010001795">
    <property type="protein sequence ID" value="KAK3575731.1"/>
    <property type="molecule type" value="Genomic_DNA"/>
</dbReference>
<proteinExistence type="inferred from homology"/>
<gene>
    <name evidence="10" type="ORF">CHS0354_030063</name>
</gene>
<evidence type="ECO:0000256" key="2">
    <source>
        <dbReference type="ARBA" id="ARBA00013164"/>
    </source>
</evidence>
<reference evidence="10" key="1">
    <citation type="journal article" date="2021" name="Genome Biol. Evol.">
        <title>A High-Quality Reference Genome for a Parasitic Bivalve with Doubly Uniparental Inheritance (Bivalvia: Unionida).</title>
        <authorList>
            <person name="Smith C.H."/>
        </authorList>
    </citation>
    <scope>NUCLEOTIDE SEQUENCE</scope>
    <source>
        <strain evidence="10">CHS0354</strain>
    </source>
</reference>
<keyword evidence="5" id="KW-0067">ATP-binding</keyword>